<comment type="caution">
    <text evidence="1">The sequence shown here is derived from an EMBL/GenBank/DDBJ whole genome shotgun (WGS) entry which is preliminary data.</text>
</comment>
<evidence type="ECO:0000313" key="1">
    <source>
        <dbReference type="EMBL" id="MCD7454127.1"/>
    </source>
</evidence>
<dbReference type="EMBL" id="JACEIK010000286">
    <property type="protein sequence ID" value="MCD7454127.1"/>
    <property type="molecule type" value="Genomic_DNA"/>
</dbReference>
<accession>A0ABS8S5B9</accession>
<reference evidence="1 2" key="1">
    <citation type="journal article" date="2021" name="BMC Genomics">
        <title>Datura genome reveals duplications of psychoactive alkaloid biosynthetic genes and high mutation rate following tissue culture.</title>
        <authorList>
            <person name="Rajewski A."/>
            <person name="Carter-House D."/>
            <person name="Stajich J."/>
            <person name="Litt A."/>
        </authorList>
    </citation>
    <scope>NUCLEOTIDE SEQUENCE [LARGE SCALE GENOMIC DNA]</scope>
    <source>
        <strain evidence="1">AR-01</strain>
    </source>
</reference>
<sequence length="140" mass="15780">MSMHKCVVDAALRNAGTTQGMKPYFIKYRDSWSFTPEKSFNLAGFGNEFSNITGQFTTRDWLPYLDAPGGYYPNLLLEFYALFQTRQDSMKHSGRGIAPYMHSMAPPLAWICLRDANPYHAVALASFKLILATLSLLSLN</sequence>
<keyword evidence="2" id="KW-1185">Reference proteome</keyword>
<name>A0ABS8S5B9_DATST</name>
<organism evidence="1 2">
    <name type="scientific">Datura stramonium</name>
    <name type="common">Jimsonweed</name>
    <name type="synonym">Common thornapple</name>
    <dbReference type="NCBI Taxonomy" id="4076"/>
    <lineage>
        <taxon>Eukaryota</taxon>
        <taxon>Viridiplantae</taxon>
        <taxon>Streptophyta</taxon>
        <taxon>Embryophyta</taxon>
        <taxon>Tracheophyta</taxon>
        <taxon>Spermatophyta</taxon>
        <taxon>Magnoliopsida</taxon>
        <taxon>eudicotyledons</taxon>
        <taxon>Gunneridae</taxon>
        <taxon>Pentapetalae</taxon>
        <taxon>asterids</taxon>
        <taxon>lamiids</taxon>
        <taxon>Solanales</taxon>
        <taxon>Solanaceae</taxon>
        <taxon>Solanoideae</taxon>
        <taxon>Datureae</taxon>
        <taxon>Datura</taxon>
    </lineage>
</organism>
<proteinExistence type="predicted"/>
<protein>
    <submittedName>
        <fullName evidence="1">Uncharacterized protein</fullName>
    </submittedName>
</protein>
<gene>
    <name evidence="1" type="ORF">HAX54_023545</name>
</gene>
<dbReference type="Proteomes" id="UP000823775">
    <property type="component" value="Unassembled WGS sequence"/>
</dbReference>
<evidence type="ECO:0000313" key="2">
    <source>
        <dbReference type="Proteomes" id="UP000823775"/>
    </source>
</evidence>